<gene>
    <name evidence="2" type="ORF">TCNE_LOCUS13064</name>
</gene>
<name>A0A183UX44_TOXCA</name>
<dbReference type="EMBL" id="UYWY01021546">
    <property type="protein sequence ID" value="VDM44385.1"/>
    <property type="molecule type" value="Genomic_DNA"/>
</dbReference>
<dbReference type="AlphaFoldDB" id="A0A183UX44"/>
<dbReference type="WBParaSite" id="TCNE_0001306401-mRNA-1">
    <property type="protein sequence ID" value="TCNE_0001306401-mRNA-1"/>
    <property type="gene ID" value="TCNE_0001306401"/>
</dbReference>
<sequence>MLSLEAGHFFQKLLADARLCENAQQVCALEHQIEYTRRLVEKKRSAFNAWQQSKMPILHKAELDALDSENNGSVKKIVAWQSENNRLALILDAMKEREAEMECAIDRCYQRNKRAQNECHQMKCRIIHLSSILDNGITYNVGTNSKDIDASDDDEEHVSPLQLVSNKYASHDEILAAVVNGRPGKQVADNLTPTKVNEEEQYEREFEETQGERSAADEDRDEAGEDRSTDQLDNEDSSILQMMLRRCNAGLIDQLHSRLALYEQF</sequence>
<feature type="compositionally biased region" description="Acidic residues" evidence="1">
    <location>
        <begin position="199"/>
        <end position="209"/>
    </location>
</feature>
<evidence type="ECO:0000313" key="3">
    <source>
        <dbReference type="Proteomes" id="UP000050794"/>
    </source>
</evidence>
<accession>A0A183UX44</accession>
<reference evidence="2 3" key="2">
    <citation type="submission" date="2018-11" db="EMBL/GenBank/DDBJ databases">
        <authorList>
            <consortium name="Pathogen Informatics"/>
        </authorList>
    </citation>
    <scope>NUCLEOTIDE SEQUENCE [LARGE SCALE GENOMIC DNA]</scope>
</reference>
<evidence type="ECO:0000256" key="1">
    <source>
        <dbReference type="SAM" id="MobiDB-lite"/>
    </source>
</evidence>
<proteinExistence type="predicted"/>
<feature type="region of interest" description="Disordered" evidence="1">
    <location>
        <begin position="185"/>
        <end position="235"/>
    </location>
</feature>
<dbReference type="Proteomes" id="UP000050794">
    <property type="component" value="Unassembled WGS sequence"/>
</dbReference>
<organism evidence="3 4">
    <name type="scientific">Toxocara canis</name>
    <name type="common">Canine roundworm</name>
    <dbReference type="NCBI Taxonomy" id="6265"/>
    <lineage>
        <taxon>Eukaryota</taxon>
        <taxon>Metazoa</taxon>
        <taxon>Ecdysozoa</taxon>
        <taxon>Nematoda</taxon>
        <taxon>Chromadorea</taxon>
        <taxon>Rhabditida</taxon>
        <taxon>Spirurina</taxon>
        <taxon>Ascaridomorpha</taxon>
        <taxon>Ascaridoidea</taxon>
        <taxon>Toxocaridae</taxon>
        <taxon>Toxocara</taxon>
    </lineage>
</organism>
<evidence type="ECO:0000313" key="4">
    <source>
        <dbReference type="WBParaSite" id="TCNE_0001306401-mRNA-1"/>
    </source>
</evidence>
<reference evidence="4" key="1">
    <citation type="submission" date="2016-06" db="UniProtKB">
        <authorList>
            <consortium name="WormBaseParasite"/>
        </authorList>
    </citation>
    <scope>IDENTIFICATION</scope>
</reference>
<keyword evidence="3" id="KW-1185">Reference proteome</keyword>
<protein>
    <submittedName>
        <fullName evidence="4">GTD-binding domain-containing protein</fullName>
    </submittedName>
</protein>
<evidence type="ECO:0000313" key="2">
    <source>
        <dbReference type="EMBL" id="VDM44385.1"/>
    </source>
</evidence>